<comment type="subcellular location">
    <subcellularLocation>
        <location evidence="1">Endoplasmic reticulum membrane</location>
    </subcellularLocation>
</comment>
<keyword evidence="8 10" id="KW-0472">Membrane</keyword>
<comment type="caution">
    <text evidence="12">The sequence shown here is derived from an EMBL/GenBank/DDBJ whole genome shotgun (WGS) entry which is preliminary data.</text>
</comment>
<feature type="compositionally biased region" description="Basic and acidic residues" evidence="9">
    <location>
        <begin position="705"/>
        <end position="714"/>
    </location>
</feature>
<evidence type="ECO:0000256" key="2">
    <source>
        <dbReference type="ARBA" id="ARBA00022448"/>
    </source>
</evidence>
<feature type="compositionally biased region" description="Polar residues" evidence="9">
    <location>
        <begin position="797"/>
        <end position="806"/>
    </location>
</feature>
<feature type="region of interest" description="Disordered" evidence="9">
    <location>
        <begin position="674"/>
        <end position="714"/>
    </location>
</feature>
<dbReference type="EMBL" id="JAMSHJ010000001">
    <property type="protein sequence ID" value="KAI5444934.1"/>
    <property type="molecule type" value="Genomic_DNA"/>
</dbReference>
<name>A0A9D5GXV8_PEA</name>
<dbReference type="PROSITE" id="PS51847">
    <property type="entry name" value="SMP"/>
    <property type="match status" value="1"/>
</dbReference>
<accession>A0A9D5GXV8</accession>
<organism evidence="12 13">
    <name type="scientific">Pisum sativum</name>
    <name type="common">Garden pea</name>
    <name type="synonym">Lathyrus oleraceus</name>
    <dbReference type="NCBI Taxonomy" id="3888"/>
    <lineage>
        <taxon>Eukaryota</taxon>
        <taxon>Viridiplantae</taxon>
        <taxon>Streptophyta</taxon>
        <taxon>Embryophyta</taxon>
        <taxon>Tracheophyta</taxon>
        <taxon>Spermatophyta</taxon>
        <taxon>Magnoliopsida</taxon>
        <taxon>eudicotyledons</taxon>
        <taxon>Gunneridae</taxon>
        <taxon>Pentapetalae</taxon>
        <taxon>rosids</taxon>
        <taxon>fabids</taxon>
        <taxon>Fabales</taxon>
        <taxon>Fabaceae</taxon>
        <taxon>Papilionoideae</taxon>
        <taxon>50 kb inversion clade</taxon>
        <taxon>NPAAA clade</taxon>
        <taxon>Hologalegina</taxon>
        <taxon>IRL clade</taxon>
        <taxon>Fabeae</taxon>
        <taxon>Lathyrus</taxon>
    </lineage>
</organism>
<dbReference type="Pfam" id="PF23065">
    <property type="entry name" value="PH_SMPa"/>
    <property type="match status" value="1"/>
</dbReference>
<evidence type="ECO:0000256" key="1">
    <source>
        <dbReference type="ARBA" id="ARBA00004586"/>
    </source>
</evidence>
<keyword evidence="2" id="KW-0813">Transport</keyword>
<evidence type="ECO:0000256" key="7">
    <source>
        <dbReference type="ARBA" id="ARBA00023121"/>
    </source>
</evidence>
<evidence type="ECO:0000313" key="13">
    <source>
        <dbReference type="Proteomes" id="UP001058974"/>
    </source>
</evidence>
<sequence length="854" mass="95258">MVMVSAFIFFGFLLGVVVVVAVEFLVFLWILKRLRCKINSDRDKISSITRIGSSNSLQFDDSQHSFKKEGVVWVLEPEKVSKYFVERSSKEVKKKKELFEASPVRKYGKIKHQSVVLTEPDGLDTTIQLKGCIVEAVSATSLPTKKWAKKFPIKVENKTSVIYHGSKTLYIYLETSSEKEAWCKALRMASCNEREKLKWFSQLQEEFRSYLTLLNTEYHSYMKPSVGTSVEAIERATKTDGSSSKVRQFLKKITRKSSRVGLDSKSGSTSMSGREDKKKADKLRACQDAVLATSLMKNAAAANHLKSSLSDDAPLSSSVLSHSGSQSSTLSHSGSQSQFSTLSHSGSQNQFSTLSHSRSQSQFSVCSDTDEKFGIDEGTLCWNLLISRLFFDIKGNEEMKKSVQERIQRTLSNMRTPAYVGEVICTDINLGNVPPCIIGMRVLPMEMSEVCALEVDIEYSGSAILEIETRLEVRELEKEGSNPESSNVGSVPSDILQDFGYFDKQLGLAEGTKDLQEPKEDGDWKQLGLAEGMKDKQLNVPKKSKSNAPSSRWKSMLNSVAKHVSQVPISLAIRVASLKGTLRVLIKPPPSDQLWYGFTFMPDIDLNLESSVGEHKITNTHIAMFLISRLKAAIRDTLVLPNSENISIQWMLAEKDDWVPRSVAPFIWINPESGSETSNSIDTVGKAHSTDTSNETSARTSTDGPELKQQKFWKSDSRKSDSLAISSISSISAALRNSKSLEEFTKPLLESGQQEETSDLKDLCTPLLESGSNEASEEKTDDVSVCSSPSNSVVPDRSTSPSSIQQDDSKPKKIGKREKMFDLRRKMSEKFEEKKRNIEEKGRHIVEKMRVSEK</sequence>
<dbReference type="AlphaFoldDB" id="A0A9D5GXV8"/>
<keyword evidence="4" id="KW-0256">Endoplasmic reticulum</keyword>
<keyword evidence="6" id="KW-0445">Lipid transport</keyword>
<protein>
    <recommendedName>
        <fullName evidence="11">SMP-LTD domain-containing protein</fullName>
    </recommendedName>
</protein>
<keyword evidence="5 10" id="KW-1133">Transmembrane helix</keyword>
<gene>
    <name evidence="12" type="ORF">KIW84_013275</name>
</gene>
<evidence type="ECO:0000256" key="6">
    <source>
        <dbReference type="ARBA" id="ARBA00023055"/>
    </source>
</evidence>
<evidence type="ECO:0000256" key="8">
    <source>
        <dbReference type="ARBA" id="ARBA00023136"/>
    </source>
</evidence>
<dbReference type="PANTHER" id="PTHR13466:SF0">
    <property type="entry name" value="SMP-LTD DOMAIN-CONTAINING PROTEIN"/>
    <property type="match status" value="1"/>
</dbReference>
<dbReference type="InterPro" id="IPR031468">
    <property type="entry name" value="SMP_LBD"/>
</dbReference>
<dbReference type="GO" id="GO:0008289">
    <property type="term" value="F:lipid binding"/>
    <property type="evidence" value="ECO:0007669"/>
    <property type="project" value="UniProtKB-KW"/>
</dbReference>
<dbReference type="GO" id="GO:0006869">
    <property type="term" value="P:lipid transport"/>
    <property type="evidence" value="ECO:0007669"/>
    <property type="project" value="UniProtKB-KW"/>
</dbReference>
<dbReference type="PANTHER" id="PTHR13466">
    <property type="entry name" value="TEX2 PROTEIN-RELATED"/>
    <property type="match status" value="1"/>
</dbReference>
<keyword evidence="7" id="KW-0446">Lipid-binding</keyword>
<feature type="region of interest" description="Disordered" evidence="9">
    <location>
        <begin position="316"/>
        <end position="344"/>
    </location>
</feature>
<feature type="transmembrane region" description="Helical" evidence="10">
    <location>
        <begin position="6"/>
        <end position="31"/>
    </location>
</feature>
<evidence type="ECO:0000259" key="11">
    <source>
        <dbReference type="PROSITE" id="PS51847"/>
    </source>
</evidence>
<evidence type="ECO:0000256" key="9">
    <source>
        <dbReference type="SAM" id="MobiDB-lite"/>
    </source>
</evidence>
<feature type="compositionally biased region" description="Basic and acidic residues" evidence="9">
    <location>
        <begin position="807"/>
        <end position="821"/>
    </location>
</feature>
<evidence type="ECO:0000256" key="5">
    <source>
        <dbReference type="ARBA" id="ARBA00022989"/>
    </source>
</evidence>
<dbReference type="Proteomes" id="UP001058974">
    <property type="component" value="Chromosome 1"/>
</dbReference>
<feature type="compositionally biased region" description="Polar residues" evidence="9">
    <location>
        <begin position="690"/>
        <end position="703"/>
    </location>
</feature>
<feature type="region of interest" description="Disordered" evidence="9">
    <location>
        <begin position="770"/>
        <end position="821"/>
    </location>
</feature>
<dbReference type="Gramene" id="Psat01G0327500-T2">
    <property type="protein sequence ID" value="KAI5444934.1"/>
    <property type="gene ID" value="KIW84_013275"/>
</dbReference>
<keyword evidence="3 10" id="KW-0812">Transmembrane</keyword>
<keyword evidence="13" id="KW-1185">Reference proteome</keyword>
<dbReference type="CDD" id="cd21675">
    <property type="entry name" value="SMP_TEX2"/>
    <property type="match status" value="1"/>
</dbReference>
<evidence type="ECO:0000313" key="12">
    <source>
        <dbReference type="EMBL" id="KAI5444934.1"/>
    </source>
</evidence>
<proteinExistence type="predicted"/>
<dbReference type="Gene3D" id="2.30.29.30">
    <property type="entry name" value="Pleckstrin-homology domain (PH domain)/Phosphotyrosine-binding domain (PTB)"/>
    <property type="match status" value="1"/>
</dbReference>
<feature type="compositionally biased region" description="Low complexity" evidence="9">
    <location>
        <begin position="783"/>
        <end position="795"/>
    </location>
</feature>
<evidence type="ECO:0000256" key="3">
    <source>
        <dbReference type="ARBA" id="ARBA00022692"/>
    </source>
</evidence>
<dbReference type="InterPro" id="IPR011993">
    <property type="entry name" value="PH-like_dom_sf"/>
</dbReference>
<reference evidence="12 13" key="1">
    <citation type="journal article" date="2022" name="Nat. Genet.">
        <title>Improved pea reference genome and pan-genome highlight genomic features and evolutionary characteristics.</title>
        <authorList>
            <person name="Yang T."/>
            <person name="Liu R."/>
            <person name="Luo Y."/>
            <person name="Hu S."/>
            <person name="Wang D."/>
            <person name="Wang C."/>
            <person name="Pandey M.K."/>
            <person name="Ge S."/>
            <person name="Xu Q."/>
            <person name="Li N."/>
            <person name="Li G."/>
            <person name="Huang Y."/>
            <person name="Saxena R.K."/>
            <person name="Ji Y."/>
            <person name="Li M."/>
            <person name="Yan X."/>
            <person name="He Y."/>
            <person name="Liu Y."/>
            <person name="Wang X."/>
            <person name="Xiang C."/>
            <person name="Varshney R.K."/>
            <person name="Ding H."/>
            <person name="Gao S."/>
            <person name="Zong X."/>
        </authorList>
    </citation>
    <scope>NUCLEOTIDE SEQUENCE [LARGE SCALE GENOMIC DNA]</scope>
    <source>
        <strain evidence="12 13">cv. Zhongwan 6</strain>
    </source>
</reference>
<evidence type="ECO:0000256" key="10">
    <source>
        <dbReference type="SAM" id="Phobius"/>
    </source>
</evidence>
<feature type="domain" description="SMP-LTD" evidence="11">
    <location>
        <begin position="376"/>
        <end position="649"/>
    </location>
</feature>
<evidence type="ECO:0000256" key="4">
    <source>
        <dbReference type="ARBA" id="ARBA00022824"/>
    </source>
</evidence>
<dbReference type="GO" id="GO:0005789">
    <property type="term" value="C:endoplasmic reticulum membrane"/>
    <property type="evidence" value="ECO:0007669"/>
    <property type="project" value="UniProtKB-SubCell"/>
</dbReference>
<dbReference type="InterPro" id="IPR057080">
    <property type="entry name" value="PH_SMPa"/>
</dbReference>
<feature type="region of interest" description="Disordered" evidence="9">
    <location>
        <begin position="257"/>
        <end position="281"/>
    </location>
</feature>